<dbReference type="OrthoDB" id="9768329at2"/>
<dbReference type="EMBL" id="FUYB01000015">
    <property type="protein sequence ID" value="SKA86944.1"/>
    <property type="molecule type" value="Genomic_DNA"/>
</dbReference>
<evidence type="ECO:0000313" key="10">
    <source>
        <dbReference type="Proteomes" id="UP000190460"/>
    </source>
</evidence>
<dbReference type="GO" id="GO:0042773">
    <property type="term" value="P:ATP synthesis coupled electron transport"/>
    <property type="evidence" value="ECO:0007669"/>
    <property type="project" value="InterPro"/>
</dbReference>
<dbReference type="GO" id="GO:0016020">
    <property type="term" value="C:membrane"/>
    <property type="evidence" value="ECO:0007669"/>
    <property type="project" value="UniProtKB-SubCell"/>
</dbReference>
<sequence length="520" mass="57465">MVDWLHLGLLLIPTLPLIAGLWIGLGMIFKWNRGEKGERETAYIAVGSASLVLLSLLVLVIYSGMQGSLGTVVISRWLESGNVQASVNLLFDPLSLTLASVFSLIILLTLRFSVNYLHREASFQRFFLIMCLFHAAMLLIVLGGNLMVTFVGWELAGISSYLLISYSWQREYASTSATRAFVTNRVGDAGFLLAIFMALIYWGNSDWEALLVQSQAESSLVTNSIVLGLILAACVKSAQFPFSAWISHALEGPTPSSGVFYGSVMVHAGVYLLLRLSPMLEQMPIISWLLAAVGLATVIYAWFLAQMQTDIKSSLIFSTLMQIGIMVIEIAAGWTSLALVHLILHAIWRIYQFLLSPSFLQQTSSPAPAAPAWFQQSVWLHNACLQRFWLDRLADTFLVRPTRLLAHEAQLFDQQVVDRLTGTPSHVNMLSTLAQMQALQTGSLQLNSQVGIGSGMFGKLLQRLAEMMEWFEERLVLKSSSDGLAGLATVLGQRAELIEAYLRQPRYMLVLIAATLVVVL</sequence>
<comment type="subcellular location">
    <subcellularLocation>
        <location evidence="1">Endomembrane system</location>
        <topology evidence="1">Multi-pass membrane protein</topology>
    </subcellularLocation>
    <subcellularLocation>
        <location evidence="5">Membrane</location>
        <topology evidence="5">Multi-pass membrane protein</topology>
    </subcellularLocation>
</comment>
<evidence type="ECO:0000256" key="4">
    <source>
        <dbReference type="ARBA" id="ARBA00023136"/>
    </source>
</evidence>
<feature type="transmembrane region" description="Helical" evidence="6">
    <location>
        <begin position="6"/>
        <end position="29"/>
    </location>
</feature>
<dbReference type="PANTHER" id="PTHR42829:SF2">
    <property type="entry name" value="NADH-UBIQUINONE OXIDOREDUCTASE CHAIN 5"/>
    <property type="match status" value="1"/>
</dbReference>
<keyword evidence="3 6" id="KW-1133">Transmembrane helix</keyword>
<dbReference type="Pfam" id="PF00662">
    <property type="entry name" value="Proton_antipo_N"/>
    <property type="match status" value="1"/>
</dbReference>
<protein>
    <submittedName>
        <fullName evidence="9">NADH-Ubiquinone oxidoreductase (Complex I), chain 5 N-terminus</fullName>
    </submittedName>
</protein>
<dbReference type="STRING" id="92487.SAMN02745130_02763"/>
<evidence type="ECO:0000256" key="1">
    <source>
        <dbReference type="ARBA" id="ARBA00004127"/>
    </source>
</evidence>
<dbReference type="Gene3D" id="1.20.5.2700">
    <property type="match status" value="1"/>
</dbReference>
<evidence type="ECO:0000256" key="2">
    <source>
        <dbReference type="ARBA" id="ARBA00022692"/>
    </source>
</evidence>
<dbReference type="Proteomes" id="UP000190460">
    <property type="component" value="Unassembled WGS sequence"/>
</dbReference>
<dbReference type="GO" id="GO:0012505">
    <property type="term" value="C:endomembrane system"/>
    <property type="evidence" value="ECO:0007669"/>
    <property type="project" value="UniProtKB-SubCell"/>
</dbReference>
<feature type="transmembrane region" description="Helical" evidence="6">
    <location>
        <begin position="94"/>
        <end position="114"/>
    </location>
</feature>
<dbReference type="InterPro" id="IPR001516">
    <property type="entry name" value="Proton_antipo_N"/>
</dbReference>
<accession>A0A1T4XBL9</accession>
<evidence type="ECO:0000256" key="3">
    <source>
        <dbReference type="ARBA" id="ARBA00022989"/>
    </source>
</evidence>
<reference evidence="9 10" key="1">
    <citation type="submission" date="2017-02" db="EMBL/GenBank/DDBJ databases">
        <authorList>
            <person name="Peterson S.W."/>
        </authorList>
    </citation>
    <scope>NUCLEOTIDE SEQUENCE [LARGE SCALE GENOMIC DNA]</scope>
    <source>
        <strain evidence="9 10">ATCC 49788</strain>
    </source>
</reference>
<feature type="transmembrane region" description="Helical" evidence="6">
    <location>
        <begin position="150"/>
        <end position="168"/>
    </location>
</feature>
<dbReference type="GO" id="GO:0008137">
    <property type="term" value="F:NADH dehydrogenase (ubiquinone) activity"/>
    <property type="evidence" value="ECO:0007669"/>
    <property type="project" value="InterPro"/>
</dbReference>
<dbReference type="PRINTS" id="PR01434">
    <property type="entry name" value="NADHDHGNASE5"/>
</dbReference>
<dbReference type="AlphaFoldDB" id="A0A1T4XBL9"/>
<evidence type="ECO:0000256" key="6">
    <source>
        <dbReference type="SAM" id="Phobius"/>
    </source>
</evidence>
<evidence type="ECO:0000259" key="7">
    <source>
        <dbReference type="Pfam" id="PF00361"/>
    </source>
</evidence>
<gene>
    <name evidence="9" type="ORF">SAMN02745130_02763</name>
</gene>
<dbReference type="GO" id="GO:0015990">
    <property type="term" value="P:electron transport coupled proton transport"/>
    <property type="evidence" value="ECO:0007669"/>
    <property type="project" value="TreeGrafter"/>
</dbReference>
<feature type="transmembrane region" description="Helical" evidence="6">
    <location>
        <begin position="258"/>
        <end position="274"/>
    </location>
</feature>
<keyword evidence="4 6" id="KW-0472">Membrane</keyword>
<keyword evidence="10" id="KW-1185">Reference proteome</keyword>
<dbReference type="RefSeq" id="WP_078923215.1">
    <property type="nucleotide sequence ID" value="NZ_FUYB01000015.1"/>
</dbReference>
<dbReference type="Pfam" id="PF00361">
    <property type="entry name" value="Proton_antipo_M"/>
    <property type="match status" value="1"/>
</dbReference>
<proteinExistence type="predicted"/>
<feature type="transmembrane region" description="Helical" evidence="6">
    <location>
        <begin position="41"/>
        <end position="62"/>
    </location>
</feature>
<keyword evidence="9" id="KW-0830">Ubiquinone</keyword>
<evidence type="ECO:0000256" key="5">
    <source>
        <dbReference type="RuleBase" id="RU000320"/>
    </source>
</evidence>
<feature type="transmembrane region" description="Helical" evidence="6">
    <location>
        <begin position="286"/>
        <end position="305"/>
    </location>
</feature>
<name>A0A1T4XBL9_9GAMM</name>
<feature type="transmembrane region" description="Helical" evidence="6">
    <location>
        <begin position="326"/>
        <end position="348"/>
    </location>
</feature>
<dbReference type="PANTHER" id="PTHR42829">
    <property type="entry name" value="NADH-UBIQUINONE OXIDOREDUCTASE CHAIN 5"/>
    <property type="match status" value="1"/>
</dbReference>
<feature type="transmembrane region" description="Helical" evidence="6">
    <location>
        <begin position="126"/>
        <end position="144"/>
    </location>
</feature>
<evidence type="ECO:0000313" key="9">
    <source>
        <dbReference type="EMBL" id="SKA86944.1"/>
    </source>
</evidence>
<feature type="transmembrane region" description="Helical" evidence="6">
    <location>
        <begin position="189"/>
        <end position="205"/>
    </location>
</feature>
<feature type="domain" description="NADH-Ubiquinone oxidoreductase (complex I) chain 5 N-terminal" evidence="8">
    <location>
        <begin position="77"/>
        <end position="127"/>
    </location>
</feature>
<dbReference type="GO" id="GO:0003954">
    <property type="term" value="F:NADH dehydrogenase activity"/>
    <property type="evidence" value="ECO:0007669"/>
    <property type="project" value="TreeGrafter"/>
</dbReference>
<evidence type="ECO:0000259" key="8">
    <source>
        <dbReference type="Pfam" id="PF00662"/>
    </source>
</evidence>
<keyword evidence="2 5" id="KW-0812">Transmembrane</keyword>
<organism evidence="9 10">
    <name type="scientific">Thiothrix eikelboomii</name>
    <dbReference type="NCBI Taxonomy" id="92487"/>
    <lineage>
        <taxon>Bacteria</taxon>
        <taxon>Pseudomonadati</taxon>
        <taxon>Pseudomonadota</taxon>
        <taxon>Gammaproteobacteria</taxon>
        <taxon>Thiotrichales</taxon>
        <taxon>Thiotrichaceae</taxon>
        <taxon>Thiothrix</taxon>
    </lineage>
</organism>
<dbReference type="InterPro" id="IPR003945">
    <property type="entry name" value="NU5C-like"/>
</dbReference>
<feature type="domain" description="NADH:quinone oxidoreductase/Mrp antiporter transmembrane" evidence="7">
    <location>
        <begin position="144"/>
        <end position="363"/>
    </location>
</feature>
<dbReference type="InterPro" id="IPR001750">
    <property type="entry name" value="ND/Mrp_TM"/>
</dbReference>